<sequence length="1064" mass="116506">MVFSRDDDQPTPPPLSHKSAQASGSAMSLPRNNAFESESNDDEDDSDQFFEASEGLKSATKATGSRASTATSISAMSSPVFFHSPSPAPSSAATSSTNRPRASVIAGVDPDDSLQTGVDLAMQAVWLFLDSDFEQVEVLLNKKRHSLLYASEGYAAIQYLRAMMTFTKEAMGSAQKAAESTINLTAYYRKPRGVSALLSGPTSRSCSPQATQDSGSARPPHLRNHHVSSFPFRSSEKETPNESSAMSHKSGGHHSWLHLDSPRLSLRAKKGKNRPVAETGIASTPGSYTSMDATTFPDDKQELDPDILDAKFGDLQVADNGPEEGLAYQSDSGVEEKLDKPPHRSWTSGLTGMADSLIGIVRAGTQAVGISKPDWHVLKTMSPTQRHAELVHAEAYLVRAVLNVASGDGVMAVLKEGWHVRSAYATYRGCYAYIQDVYAEGGTVDDHFVSGTYLGMGIFNLILSMLPAKLLRFIELVGFTADRKLGLELLAIAAGWRSDTAISHLMDPPPTLSDESSGSNRAKPGSGDKARVHPCGLGLRSEFCSIVLQVYHVFLCNDLFLGYPNLPLVDAVLRRTIENHPRGLIFMYFDGRLLMSRTRLDDAIGRFSELVHQGKGAVKDMHLGKEARIESTPDSMAETLLIDELSALDLDSTPFDDAASSQPKTGGVAASSTVPNANEWRQLQYLGYWERSLCLMSLGRWMEAAEGFNTLRKENNWNKGVYTYALAACIWEHYLTLCNGGAAVTDLTLASEEQRQLLKIVSTLMEMVPTLKRKLAGKSIPVEKFVIRKASKFRQQGDFLLRPGLELLHVWNLYSKIPHTRLLALRDDIDAEIGRLGDKQGYRHEFYYDDLAILLLTKGCVLRELAYPTFISTLSSTAATTAQHELALEGAPSLPELALLATDSLLRLLRLVPLIERDHYLGVMARFHLGNLYLSAYGASSQLRQTDWARAHWKCILSGKPLSSPPYLSADEYQAHVEQASGLEPNSSRTPGAGAAAGCAVEEDILQASGHPSLAFYDKALVLASDWSYSPPYWSDSKKYSLENMIEVRTFNADNRLKESLASE</sequence>
<keyword evidence="3" id="KW-1185">Reference proteome</keyword>
<evidence type="ECO:0000313" key="2">
    <source>
        <dbReference type="EMBL" id="KAJ2682460.1"/>
    </source>
</evidence>
<protein>
    <submittedName>
        <fullName evidence="2">Uncharacterized protein</fullName>
    </submittedName>
</protein>
<organism evidence="2 3">
    <name type="scientific">Coemansia spiralis</name>
    <dbReference type="NCBI Taxonomy" id="417178"/>
    <lineage>
        <taxon>Eukaryota</taxon>
        <taxon>Fungi</taxon>
        <taxon>Fungi incertae sedis</taxon>
        <taxon>Zoopagomycota</taxon>
        <taxon>Kickxellomycotina</taxon>
        <taxon>Kickxellomycetes</taxon>
        <taxon>Kickxellales</taxon>
        <taxon>Kickxellaceae</taxon>
        <taxon>Coemansia</taxon>
    </lineage>
</organism>
<feature type="compositionally biased region" description="Low complexity" evidence="1">
    <location>
        <begin position="49"/>
        <end position="66"/>
    </location>
</feature>
<dbReference type="EMBL" id="JANBTX010000413">
    <property type="protein sequence ID" value="KAJ2682460.1"/>
    <property type="molecule type" value="Genomic_DNA"/>
</dbReference>
<dbReference type="InterPro" id="IPR019412">
    <property type="entry name" value="IML2/TPR_39"/>
</dbReference>
<dbReference type="PANTHER" id="PTHR31859:SF1">
    <property type="entry name" value="TETRATRICOPEPTIDE REPEAT PROTEIN 39C"/>
    <property type="match status" value="1"/>
</dbReference>
<comment type="caution">
    <text evidence="2">The sequence shown here is derived from an EMBL/GenBank/DDBJ whole genome shotgun (WGS) entry which is preliminary data.</text>
</comment>
<name>A0A9W8L1Y6_9FUNG</name>
<dbReference type="AlphaFoldDB" id="A0A9W8L1Y6"/>
<feature type="region of interest" description="Disordered" evidence="1">
    <location>
        <begin position="507"/>
        <end position="530"/>
    </location>
</feature>
<dbReference type="OrthoDB" id="43460at2759"/>
<feature type="compositionally biased region" description="Acidic residues" evidence="1">
    <location>
        <begin position="38"/>
        <end position="48"/>
    </location>
</feature>
<dbReference type="PANTHER" id="PTHR31859">
    <property type="entry name" value="TETRATRICOPEPTIDE REPEAT PROTEIN 39 FAMILY MEMBER"/>
    <property type="match status" value="1"/>
</dbReference>
<evidence type="ECO:0000256" key="1">
    <source>
        <dbReference type="SAM" id="MobiDB-lite"/>
    </source>
</evidence>
<dbReference type="Pfam" id="PF10300">
    <property type="entry name" value="Iml2-TPR_39"/>
    <property type="match status" value="3"/>
</dbReference>
<reference evidence="2" key="1">
    <citation type="submission" date="2022-07" db="EMBL/GenBank/DDBJ databases">
        <title>Phylogenomic reconstructions and comparative analyses of Kickxellomycotina fungi.</title>
        <authorList>
            <person name="Reynolds N.K."/>
            <person name="Stajich J.E."/>
            <person name="Barry K."/>
            <person name="Grigoriev I.V."/>
            <person name="Crous P."/>
            <person name="Smith M.E."/>
        </authorList>
    </citation>
    <scope>NUCLEOTIDE SEQUENCE</scope>
    <source>
        <strain evidence="2">CBS 109367</strain>
    </source>
</reference>
<accession>A0A9W8L1Y6</accession>
<gene>
    <name evidence="2" type="ORF">IWW39_005988</name>
</gene>
<feature type="compositionally biased region" description="Polar residues" evidence="1">
    <location>
        <begin position="281"/>
        <end position="290"/>
    </location>
</feature>
<proteinExistence type="predicted"/>
<dbReference type="Proteomes" id="UP001151516">
    <property type="component" value="Unassembled WGS sequence"/>
</dbReference>
<feature type="compositionally biased region" description="Polar residues" evidence="1">
    <location>
        <begin position="200"/>
        <end position="215"/>
    </location>
</feature>
<feature type="region of interest" description="Disordered" evidence="1">
    <location>
        <begin position="1"/>
        <end position="66"/>
    </location>
</feature>
<feature type="region of interest" description="Disordered" evidence="1">
    <location>
        <begin position="198"/>
        <end position="290"/>
    </location>
</feature>
<feature type="region of interest" description="Disordered" evidence="1">
    <location>
        <begin position="319"/>
        <end position="346"/>
    </location>
</feature>
<evidence type="ECO:0000313" key="3">
    <source>
        <dbReference type="Proteomes" id="UP001151516"/>
    </source>
</evidence>